<keyword evidence="2" id="KW-0472">Membrane</keyword>
<keyword evidence="3" id="KW-0732">Signal</keyword>
<feature type="transmembrane region" description="Helical" evidence="2">
    <location>
        <begin position="328"/>
        <end position="347"/>
    </location>
</feature>
<dbReference type="EMBL" id="JBHYTS010000003">
    <property type="protein sequence ID" value="MFE1749538.1"/>
    <property type="molecule type" value="Genomic_DNA"/>
</dbReference>
<evidence type="ECO:0000256" key="1">
    <source>
        <dbReference type="SAM" id="MobiDB-lite"/>
    </source>
</evidence>
<feature type="region of interest" description="Disordered" evidence="1">
    <location>
        <begin position="285"/>
        <end position="324"/>
    </location>
</feature>
<dbReference type="Proteomes" id="UP001599756">
    <property type="component" value="Unassembled WGS sequence"/>
</dbReference>
<keyword evidence="5" id="KW-1185">Reference proteome</keyword>
<evidence type="ECO:0000313" key="5">
    <source>
        <dbReference type="Proteomes" id="UP001599756"/>
    </source>
</evidence>
<evidence type="ECO:0000256" key="2">
    <source>
        <dbReference type="SAM" id="Phobius"/>
    </source>
</evidence>
<feature type="signal peptide" evidence="3">
    <location>
        <begin position="1"/>
        <end position="26"/>
    </location>
</feature>
<feature type="chain" id="PRO_5045144370" evidence="3">
    <location>
        <begin position="27"/>
        <end position="354"/>
    </location>
</feature>
<dbReference type="InterPro" id="IPR015943">
    <property type="entry name" value="WD40/YVTN_repeat-like_dom_sf"/>
</dbReference>
<protein>
    <submittedName>
        <fullName evidence="4">WD40 repeat domain-containing protein</fullName>
    </submittedName>
</protein>
<evidence type="ECO:0000256" key="3">
    <source>
        <dbReference type="SAM" id="SignalP"/>
    </source>
</evidence>
<feature type="compositionally biased region" description="Gly residues" evidence="1">
    <location>
        <begin position="299"/>
        <end position="314"/>
    </location>
</feature>
<accession>A0ABW6GZ08</accession>
<name>A0ABW6GZ08_9ACTN</name>
<comment type="caution">
    <text evidence="4">The sequence shown here is derived from an EMBL/GenBank/DDBJ whole genome shotgun (WGS) entry which is preliminary data.</text>
</comment>
<evidence type="ECO:0000313" key="4">
    <source>
        <dbReference type="EMBL" id="MFE1749538.1"/>
    </source>
</evidence>
<keyword evidence="2" id="KW-0812">Transmembrane</keyword>
<organism evidence="4 5">
    <name type="scientific">Streptomyces anandii</name>
    <dbReference type="NCBI Taxonomy" id="285454"/>
    <lineage>
        <taxon>Bacteria</taxon>
        <taxon>Bacillati</taxon>
        <taxon>Actinomycetota</taxon>
        <taxon>Actinomycetes</taxon>
        <taxon>Kitasatosporales</taxon>
        <taxon>Streptomycetaceae</taxon>
        <taxon>Streptomyces</taxon>
    </lineage>
</organism>
<dbReference type="RefSeq" id="WP_381799580.1">
    <property type="nucleotide sequence ID" value="NZ_JBHYTS010000003.1"/>
</dbReference>
<sequence>MRRPLALLAGALLVSAFAAPATTASASADAAAGASAGAAARAVRGARAAGVGGDGGFTIEDPRIKESSGLAASRLHPGIYWTHNDSGYGPQIYAVDGRTGKTVATITLSGIGRPRDAEAISIGPGNQIYVGDIGDNLGGTWPYVWIYKLPEPKVLKDQTIRATQYVVKYSDGARNAESLVVHPKTGRVYIIDKNENGGHLFEGPAHLSATGANIFRPIAPVDLWATDAAFSPDGTQLAVRGYFGGIYYDWNGGRIKREGTLDVPLQGQGESVTYTIDGRKLLYGSEGADSPVQAKDAPGGVGGAKSPSGGGGSQASGESAKRGGGLDGGLKTGAVAVVLAALAVFGLRRLRRRG</sequence>
<dbReference type="Gene3D" id="2.130.10.10">
    <property type="entry name" value="YVTN repeat-like/Quinoprotein amine dehydrogenase"/>
    <property type="match status" value="1"/>
</dbReference>
<gene>
    <name evidence="4" type="ORF">ACFW88_03105</name>
</gene>
<reference evidence="4 5" key="1">
    <citation type="submission" date="2024-09" db="EMBL/GenBank/DDBJ databases">
        <title>The Natural Products Discovery Center: Release of the First 8490 Sequenced Strains for Exploring Actinobacteria Biosynthetic Diversity.</title>
        <authorList>
            <person name="Kalkreuter E."/>
            <person name="Kautsar S.A."/>
            <person name="Yang D."/>
            <person name="Bader C.D."/>
            <person name="Teijaro C.N."/>
            <person name="Fluegel L."/>
            <person name="Davis C.M."/>
            <person name="Simpson J.R."/>
            <person name="Lauterbach L."/>
            <person name="Steele A.D."/>
            <person name="Gui C."/>
            <person name="Meng S."/>
            <person name="Li G."/>
            <person name="Viehrig K."/>
            <person name="Ye F."/>
            <person name="Su P."/>
            <person name="Kiefer A.F."/>
            <person name="Nichols A."/>
            <person name="Cepeda A.J."/>
            <person name="Yan W."/>
            <person name="Fan B."/>
            <person name="Jiang Y."/>
            <person name="Adhikari A."/>
            <person name="Zheng C.-J."/>
            <person name="Schuster L."/>
            <person name="Cowan T.M."/>
            <person name="Smanski M.J."/>
            <person name="Chevrette M.G."/>
            <person name="De Carvalho L.P.S."/>
            <person name="Shen B."/>
        </authorList>
    </citation>
    <scope>NUCLEOTIDE SEQUENCE [LARGE SCALE GENOMIC DNA]</scope>
    <source>
        <strain evidence="4 5">NPDC059500</strain>
    </source>
</reference>
<keyword evidence="2" id="KW-1133">Transmembrane helix</keyword>
<dbReference type="SUPFAM" id="SSF75011">
    <property type="entry name" value="3-carboxy-cis,cis-mucoante lactonizing enzyme"/>
    <property type="match status" value="1"/>
</dbReference>
<proteinExistence type="predicted"/>